<dbReference type="Proteomes" id="UP001610335">
    <property type="component" value="Unassembled WGS sequence"/>
</dbReference>
<dbReference type="Pfam" id="PF00023">
    <property type="entry name" value="Ank"/>
    <property type="match status" value="1"/>
</dbReference>
<protein>
    <recommendedName>
        <fullName evidence="4">Ankyrin repeat-containing domain protein</fullName>
    </recommendedName>
</protein>
<dbReference type="InterPro" id="IPR036770">
    <property type="entry name" value="Ankyrin_rpt-contain_sf"/>
</dbReference>
<comment type="caution">
    <text evidence="2">The sequence shown here is derived from an EMBL/GenBank/DDBJ whole genome shotgun (WGS) entry which is preliminary data.</text>
</comment>
<keyword evidence="3" id="KW-1185">Reference proteome</keyword>
<dbReference type="EMBL" id="JBFXLS010000034">
    <property type="protein sequence ID" value="KAL2825718.1"/>
    <property type="molecule type" value="Genomic_DNA"/>
</dbReference>
<dbReference type="PROSITE" id="PS50088">
    <property type="entry name" value="ANK_REPEAT"/>
    <property type="match status" value="1"/>
</dbReference>
<dbReference type="SUPFAM" id="SSF48403">
    <property type="entry name" value="Ankyrin repeat"/>
    <property type="match status" value="1"/>
</dbReference>
<evidence type="ECO:0000313" key="3">
    <source>
        <dbReference type="Proteomes" id="UP001610335"/>
    </source>
</evidence>
<proteinExistence type="predicted"/>
<name>A0ABR4IFQ6_9EURO</name>
<reference evidence="2 3" key="1">
    <citation type="submission" date="2024-07" db="EMBL/GenBank/DDBJ databases">
        <title>Section-level genome sequencing and comparative genomics of Aspergillus sections Usti and Cavernicolus.</title>
        <authorList>
            <consortium name="Lawrence Berkeley National Laboratory"/>
            <person name="Nybo J.L."/>
            <person name="Vesth T.C."/>
            <person name="Theobald S."/>
            <person name="Frisvad J.C."/>
            <person name="Larsen T.O."/>
            <person name="Kjaerboelling I."/>
            <person name="Rothschild-Mancinelli K."/>
            <person name="Lyhne E.K."/>
            <person name="Kogle M.E."/>
            <person name="Barry K."/>
            <person name="Clum A."/>
            <person name="Na H."/>
            <person name="Ledsgaard L."/>
            <person name="Lin J."/>
            <person name="Lipzen A."/>
            <person name="Kuo A."/>
            <person name="Riley R."/>
            <person name="Mondo S."/>
            <person name="LaButti K."/>
            <person name="Haridas S."/>
            <person name="Pangalinan J."/>
            <person name="Salamov A.A."/>
            <person name="Simmons B.A."/>
            <person name="Magnuson J.K."/>
            <person name="Chen J."/>
            <person name="Drula E."/>
            <person name="Henrissat B."/>
            <person name="Wiebenga A."/>
            <person name="Lubbers R.J."/>
            <person name="Gomes A.C."/>
            <person name="Makela M.R."/>
            <person name="Stajich J."/>
            <person name="Grigoriev I.V."/>
            <person name="Mortensen U.H."/>
            <person name="De vries R.P."/>
            <person name="Baker S.E."/>
            <person name="Andersen M.R."/>
        </authorList>
    </citation>
    <scope>NUCLEOTIDE SEQUENCE [LARGE SCALE GENOMIC DNA]</scope>
    <source>
        <strain evidence="2 3">CBS 600.67</strain>
    </source>
</reference>
<feature type="repeat" description="ANK" evidence="1">
    <location>
        <begin position="15"/>
        <end position="42"/>
    </location>
</feature>
<dbReference type="InterPro" id="IPR002110">
    <property type="entry name" value="Ankyrin_rpt"/>
</dbReference>
<evidence type="ECO:0000313" key="2">
    <source>
        <dbReference type="EMBL" id="KAL2825718.1"/>
    </source>
</evidence>
<accession>A0ABR4IFQ6</accession>
<dbReference type="Gene3D" id="1.25.40.20">
    <property type="entry name" value="Ankyrin repeat-containing domain"/>
    <property type="match status" value="1"/>
</dbReference>
<gene>
    <name evidence="2" type="ORF">BDW59DRAFT_145775</name>
</gene>
<evidence type="ECO:0008006" key="4">
    <source>
        <dbReference type="Google" id="ProtNLM"/>
    </source>
</evidence>
<dbReference type="PROSITE" id="PS50297">
    <property type="entry name" value="ANK_REP_REGION"/>
    <property type="match status" value="1"/>
</dbReference>
<sequence>MLIENGAPVDSKRADGATPIRIASLSGKINTVRLLLENGADLVWHCALCCDHFG</sequence>
<organism evidence="2 3">
    <name type="scientific">Aspergillus cavernicola</name>
    <dbReference type="NCBI Taxonomy" id="176166"/>
    <lineage>
        <taxon>Eukaryota</taxon>
        <taxon>Fungi</taxon>
        <taxon>Dikarya</taxon>
        <taxon>Ascomycota</taxon>
        <taxon>Pezizomycotina</taxon>
        <taxon>Eurotiomycetes</taxon>
        <taxon>Eurotiomycetidae</taxon>
        <taxon>Eurotiales</taxon>
        <taxon>Aspergillaceae</taxon>
        <taxon>Aspergillus</taxon>
        <taxon>Aspergillus subgen. Nidulantes</taxon>
    </lineage>
</organism>
<keyword evidence="1" id="KW-0040">ANK repeat</keyword>
<evidence type="ECO:0000256" key="1">
    <source>
        <dbReference type="PROSITE-ProRule" id="PRU00023"/>
    </source>
</evidence>